<dbReference type="OMA" id="SEIRVHE"/>
<sequence>MATGKYDVKKFIGTNDFGFWWMKMKVLLVHQGLYEALLGEKSLPNMMSEKDKKETFAKAHSAIILNLGDKTLYSFKMMEDKSVGEQIDDFSKLILDLKNIDVTIEDDDQALLLLSSLLKSFAQFKDTMLYGRESITLNYVQLALNSKELNQRSESKNSGSGDGLYTRGRSEKRESHKSSKVKSRSKSKFDNQKNLRCWIYKIGHLRQSCLEKHKTGDSRSEGDSVVSSDSYDSTGALLVTSENSNSKWILDYGCSFNMTPNKSWFEEFTSGTYGTMYLGNTKSCKIVEIGTIRLKLYDGVERVLKDVRLVPDLKRNLISIGMLDDQGFLVKIEKRVLKVCKGSMVVMRERKSNEIYPLEGTMVKNMKACVSSKHVNETGVWHKRLDHVSEIRVHELNKQGLLGKVKLEQLDFYEYCVVGKACRVKFGTGKRDTKRTLNYVHSDLWEPLRTPSHSGSRYFLSTVDDYSRKLWVFILKNKTKVLERFKHWKIMIENQTGRKVKWLRIDNGMEYYSDEFNVIYKKEGIEKHKTMRKTPQQNGPVERFNRSS</sequence>
<reference evidence="4" key="2">
    <citation type="submission" date="2021-03" db="UniProtKB">
        <authorList>
            <consortium name="EnsemblPlants"/>
        </authorList>
    </citation>
    <scope>IDENTIFICATION</scope>
</reference>
<name>A0A803PDC4_CANSA</name>
<feature type="region of interest" description="Disordered" evidence="2">
    <location>
        <begin position="529"/>
        <end position="548"/>
    </location>
</feature>
<proteinExistence type="predicted"/>
<dbReference type="Pfam" id="PF13976">
    <property type="entry name" value="gag_pre-integrs"/>
    <property type="match status" value="1"/>
</dbReference>
<organism evidence="4 5">
    <name type="scientific">Cannabis sativa</name>
    <name type="common">Hemp</name>
    <name type="synonym">Marijuana</name>
    <dbReference type="NCBI Taxonomy" id="3483"/>
    <lineage>
        <taxon>Eukaryota</taxon>
        <taxon>Viridiplantae</taxon>
        <taxon>Streptophyta</taxon>
        <taxon>Embryophyta</taxon>
        <taxon>Tracheophyta</taxon>
        <taxon>Spermatophyta</taxon>
        <taxon>Magnoliopsida</taxon>
        <taxon>eudicotyledons</taxon>
        <taxon>Gunneridae</taxon>
        <taxon>Pentapetalae</taxon>
        <taxon>rosids</taxon>
        <taxon>fabids</taxon>
        <taxon>Rosales</taxon>
        <taxon>Cannabaceae</taxon>
        <taxon>Cannabis</taxon>
    </lineage>
</organism>
<dbReference type="GO" id="GO:0003676">
    <property type="term" value="F:nucleic acid binding"/>
    <property type="evidence" value="ECO:0007669"/>
    <property type="project" value="InterPro"/>
</dbReference>
<protein>
    <recommendedName>
        <fullName evidence="3">Integrase catalytic domain-containing protein</fullName>
    </recommendedName>
</protein>
<feature type="compositionally biased region" description="Basic and acidic residues" evidence="2">
    <location>
        <begin position="168"/>
        <end position="177"/>
    </location>
</feature>
<dbReference type="EnsemblPlants" id="evm.model.04.1496">
    <property type="protein sequence ID" value="cds.evm.model.04.1496"/>
    <property type="gene ID" value="evm.TU.04.1496"/>
</dbReference>
<dbReference type="AlphaFoldDB" id="A0A803PDC4"/>
<feature type="domain" description="Integrase catalytic" evidence="3">
    <location>
        <begin position="432"/>
        <end position="548"/>
    </location>
</feature>
<dbReference type="SUPFAM" id="SSF53098">
    <property type="entry name" value="Ribonuclease H-like"/>
    <property type="match status" value="1"/>
</dbReference>
<dbReference type="Gene3D" id="3.30.420.10">
    <property type="entry name" value="Ribonuclease H-like superfamily/Ribonuclease H"/>
    <property type="match status" value="1"/>
</dbReference>
<dbReference type="Proteomes" id="UP000596661">
    <property type="component" value="Chromosome 4"/>
</dbReference>
<dbReference type="PANTHER" id="PTHR42648:SF28">
    <property type="entry name" value="TRANSPOSON-ENCODED PROTEIN WITH RIBONUCLEASE H-LIKE AND RETROVIRUS ZINC FINGER-LIKE DOMAINS"/>
    <property type="match status" value="1"/>
</dbReference>
<keyword evidence="5" id="KW-1185">Reference proteome</keyword>
<dbReference type="InterPro" id="IPR001584">
    <property type="entry name" value="Integrase_cat-core"/>
</dbReference>
<dbReference type="Pfam" id="PF14223">
    <property type="entry name" value="Retrotran_gag_2"/>
    <property type="match status" value="1"/>
</dbReference>
<evidence type="ECO:0000313" key="4">
    <source>
        <dbReference type="EnsemblPlants" id="cds.evm.model.04.1496"/>
    </source>
</evidence>
<evidence type="ECO:0000313" key="5">
    <source>
        <dbReference type="Proteomes" id="UP000596661"/>
    </source>
</evidence>
<dbReference type="InterPro" id="IPR012337">
    <property type="entry name" value="RNaseH-like_sf"/>
</dbReference>
<evidence type="ECO:0000256" key="2">
    <source>
        <dbReference type="SAM" id="MobiDB-lite"/>
    </source>
</evidence>
<evidence type="ECO:0000256" key="1">
    <source>
        <dbReference type="ARBA" id="ARBA00022670"/>
    </source>
</evidence>
<dbReference type="InterPro" id="IPR025724">
    <property type="entry name" value="GAG-pre-integrase_dom"/>
</dbReference>
<reference evidence="4" key="1">
    <citation type="submission" date="2018-11" db="EMBL/GenBank/DDBJ databases">
        <authorList>
            <person name="Grassa J C."/>
        </authorList>
    </citation>
    <scope>NUCLEOTIDE SEQUENCE [LARGE SCALE GENOMIC DNA]</scope>
</reference>
<accession>A0A803PDC4</accession>
<dbReference type="PANTHER" id="PTHR42648">
    <property type="entry name" value="TRANSPOSASE, PUTATIVE-RELATED"/>
    <property type="match status" value="1"/>
</dbReference>
<dbReference type="InterPro" id="IPR036397">
    <property type="entry name" value="RNaseH_sf"/>
</dbReference>
<dbReference type="InterPro" id="IPR054722">
    <property type="entry name" value="PolX-like_BBD"/>
</dbReference>
<feature type="region of interest" description="Disordered" evidence="2">
    <location>
        <begin position="150"/>
        <end position="188"/>
    </location>
</feature>
<dbReference type="Pfam" id="PF00665">
    <property type="entry name" value="rve"/>
    <property type="match status" value="1"/>
</dbReference>
<dbReference type="Gramene" id="evm.model.04.1496">
    <property type="protein sequence ID" value="cds.evm.model.04.1496"/>
    <property type="gene ID" value="evm.TU.04.1496"/>
</dbReference>
<dbReference type="GO" id="GO:0015074">
    <property type="term" value="P:DNA integration"/>
    <property type="evidence" value="ECO:0007669"/>
    <property type="project" value="InterPro"/>
</dbReference>
<evidence type="ECO:0000259" key="3">
    <source>
        <dbReference type="PROSITE" id="PS50994"/>
    </source>
</evidence>
<keyword evidence="1" id="KW-0378">Hydrolase</keyword>
<dbReference type="InterPro" id="IPR039537">
    <property type="entry name" value="Retrotran_Ty1/copia-like"/>
</dbReference>
<dbReference type="PROSITE" id="PS50994">
    <property type="entry name" value="INTEGRASE"/>
    <property type="match status" value="1"/>
</dbReference>
<keyword evidence="1" id="KW-0645">Protease</keyword>
<dbReference type="GO" id="GO:0008233">
    <property type="term" value="F:peptidase activity"/>
    <property type="evidence" value="ECO:0007669"/>
    <property type="project" value="UniProtKB-KW"/>
</dbReference>
<dbReference type="EMBL" id="UZAU01000390">
    <property type="status" value="NOT_ANNOTATED_CDS"/>
    <property type="molecule type" value="Genomic_DNA"/>
</dbReference>
<dbReference type="GO" id="GO:0006508">
    <property type="term" value="P:proteolysis"/>
    <property type="evidence" value="ECO:0007669"/>
    <property type="project" value="UniProtKB-KW"/>
</dbReference>
<dbReference type="Pfam" id="PF22936">
    <property type="entry name" value="Pol_BBD"/>
    <property type="match status" value="1"/>
</dbReference>